<reference evidence="3 4" key="2">
    <citation type="submission" date="2018-04" db="EMBL/GenBank/DDBJ databases">
        <title>OglaRS2 (Oryza glaberrima Reference Sequence Version 2).</title>
        <authorList>
            <person name="Zhang J."/>
            <person name="Kudrna D."/>
            <person name="Lee S."/>
            <person name="Talag J."/>
            <person name="Rajasekar S."/>
            <person name="Wing R.A."/>
        </authorList>
    </citation>
    <scope>NUCLEOTIDE SEQUENCE [LARGE SCALE GENOMIC DNA]</scope>
    <source>
        <strain evidence="3 4">cv. IRGC 96717</strain>
    </source>
</reference>
<sequence>FRPPNRFWRGDAGGRGRFCPLQVGRQEPQGPHPPPPDLNRGVEDGKAKNEEILQAAEEKGKQGKDTLETEGRKEAGPNLQEPSGKMDSVSSGLEAKPNQQENRDESKHQVGESHSQQRIFCSKCRSYSHLSRDSKLSVFCMIFAKETHRTEDCIRKNQKKPIAKVVGCAAPGLGYVLIQSAKGIVQKEHVNPLAIVTIMWGGDLTEQALEEVFTQHFKWNWTWKARMQEKGVSHMRFPNKMKLDELAKFDSIRVKGTSVHVKVKKWTQEAEAVGMLHEVWVTVEGVPDEMKDYDPLHEVGSNLGPVIEVDMVTLKTKDVVRIRVVRVGMMTLKSLPLTMTLVTPKLLVYKAHFKLEQIVELGWFRDCAQEKRAVEVAEQNEPSNIDHMQRNKKPRKEEAASSMGVLEKAGDKKKTIVVEEDSDNESAQAELVKLKQMEIDRELALRVQLEEQFKVKQIQLDKIEEVIYYEDEPTVLLVGSEEIMESQESSDFAVAMGVVLSQTDKDMTEEKRKKSLRLMEKEDKKVADAAAKRKEALNAFIKKGCALEAVDTNLNLIKNLELARINLFLKEKLKTSQKGECENVGENLSDIDINIDEVLHSDDCMSDFDYAENMLRPSQSNSSGKKRRKNNI</sequence>
<feature type="compositionally biased region" description="Basic and acidic residues" evidence="2">
    <location>
        <begin position="101"/>
        <end position="111"/>
    </location>
</feature>
<feature type="region of interest" description="Disordered" evidence="2">
    <location>
        <begin position="377"/>
        <end position="404"/>
    </location>
</feature>
<reference evidence="3" key="1">
    <citation type="submission" date="2015-06" db="UniProtKB">
        <authorList>
            <consortium name="EnsemblPlants"/>
        </authorList>
    </citation>
    <scope>IDENTIFICATION</scope>
</reference>
<evidence type="ECO:0000313" key="4">
    <source>
        <dbReference type="Proteomes" id="UP000007306"/>
    </source>
</evidence>
<dbReference type="AlphaFoldDB" id="I1QZ48"/>
<dbReference type="STRING" id="4538.I1QZ48"/>
<dbReference type="PANTHER" id="PTHR33170">
    <property type="entry name" value="DUF4283 DOMAIN-CONTAINING PROTEIN-RELATED"/>
    <property type="match status" value="1"/>
</dbReference>
<evidence type="ECO:0000313" key="3">
    <source>
        <dbReference type="EnsemblPlants" id="ORGLA11G0079000.1"/>
    </source>
</evidence>
<dbReference type="EnsemblPlants" id="ORGLA11G0079000.1">
    <property type="protein sequence ID" value="ORGLA11G0079000.1"/>
    <property type="gene ID" value="ORGLA11G0079000"/>
</dbReference>
<proteinExistence type="predicted"/>
<feature type="coiled-coil region" evidence="1">
    <location>
        <begin position="417"/>
        <end position="466"/>
    </location>
</feature>
<keyword evidence="4" id="KW-1185">Reference proteome</keyword>
<feature type="region of interest" description="Disordered" evidence="2">
    <location>
        <begin position="1"/>
        <end position="114"/>
    </location>
</feature>
<dbReference type="HOGENOM" id="CLU_433204_0_0_1"/>
<dbReference type="Proteomes" id="UP000007306">
    <property type="component" value="Chromosome 11"/>
</dbReference>
<name>I1QZ48_ORYGL</name>
<protein>
    <submittedName>
        <fullName evidence="3">Uncharacterized protein</fullName>
    </submittedName>
</protein>
<accession>I1QZ48</accession>
<dbReference type="PANTHER" id="PTHR33170:SF34">
    <property type="entry name" value="OS05G0102200 PROTEIN"/>
    <property type="match status" value="1"/>
</dbReference>
<evidence type="ECO:0000256" key="2">
    <source>
        <dbReference type="SAM" id="MobiDB-lite"/>
    </source>
</evidence>
<organism evidence="3 4">
    <name type="scientific">Oryza glaberrima</name>
    <name type="common">African rice</name>
    <dbReference type="NCBI Taxonomy" id="4538"/>
    <lineage>
        <taxon>Eukaryota</taxon>
        <taxon>Viridiplantae</taxon>
        <taxon>Streptophyta</taxon>
        <taxon>Embryophyta</taxon>
        <taxon>Tracheophyta</taxon>
        <taxon>Spermatophyta</taxon>
        <taxon>Magnoliopsida</taxon>
        <taxon>Liliopsida</taxon>
        <taxon>Poales</taxon>
        <taxon>Poaceae</taxon>
        <taxon>BOP clade</taxon>
        <taxon>Oryzoideae</taxon>
        <taxon>Oryzeae</taxon>
        <taxon>Oryzinae</taxon>
        <taxon>Oryza</taxon>
    </lineage>
</organism>
<keyword evidence="1" id="KW-0175">Coiled coil</keyword>
<dbReference type="Gramene" id="ORGLA11G0079000.1">
    <property type="protein sequence ID" value="ORGLA11G0079000.1"/>
    <property type="gene ID" value="ORGLA11G0079000"/>
</dbReference>
<feature type="compositionally biased region" description="Basic and acidic residues" evidence="2">
    <location>
        <begin position="40"/>
        <end position="75"/>
    </location>
</feature>
<evidence type="ECO:0000256" key="1">
    <source>
        <dbReference type="SAM" id="Coils"/>
    </source>
</evidence>